<dbReference type="EMBL" id="LT670818">
    <property type="protein sequence ID" value="SHH21367.1"/>
    <property type="molecule type" value="Genomic_DNA"/>
</dbReference>
<sequence>MPTYRAFLINGDNRVSSYRAVDAETDAEALKAARQFVDGCDVEVWYLDRKIGRIEGGKRS</sequence>
<proteinExistence type="predicted"/>
<evidence type="ECO:0000313" key="2">
    <source>
        <dbReference type="Proteomes" id="UP000190675"/>
    </source>
</evidence>
<reference evidence="1 2" key="1">
    <citation type="submission" date="2016-11" db="EMBL/GenBank/DDBJ databases">
        <authorList>
            <person name="Jaros S."/>
            <person name="Januszkiewicz K."/>
            <person name="Wedrychowicz H."/>
        </authorList>
    </citation>
    <scope>NUCLEOTIDE SEQUENCE [LARGE SCALE GENOMIC DNA]</scope>
    <source>
        <strain evidence="1 2">GAS242</strain>
    </source>
</reference>
<dbReference type="RefSeq" id="WP_154073537.1">
    <property type="nucleotide sequence ID" value="NZ_LT670818.1"/>
</dbReference>
<gene>
    <name evidence="1" type="ORF">SAMN05444169_6348</name>
</gene>
<protein>
    <submittedName>
        <fullName evidence="1">Uncharacterized protein</fullName>
    </submittedName>
</protein>
<accession>A0A1M5R4N8</accession>
<evidence type="ECO:0000313" key="1">
    <source>
        <dbReference type="EMBL" id="SHH21367.1"/>
    </source>
</evidence>
<dbReference type="OrthoDB" id="8245254at2"/>
<dbReference type="AlphaFoldDB" id="A0A1M5R4N8"/>
<name>A0A1M5R4N8_9BRAD</name>
<dbReference type="Proteomes" id="UP000190675">
    <property type="component" value="Chromosome I"/>
</dbReference>
<organism evidence="1 2">
    <name type="scientific">Bradyrhizobium erythrophlei</name>
    <dbReference type="NCBI Taxonomy" id="1437360"/>
    <lineage>
        <taxon>Bacteria</taxon>
        <taxon>Pseudomonadati</taxon>
        <taxon>Pseudomonadota</taxon>
        <taxon>Alphaproteobacteria</taxon>
        <taxon>Hyphomicrobiales</taxon>
        <taxon>Nitrobacteraceae</taxon>
        <taxon>Bradyrhizobium</taxon>
    </lineage>
</organism>